<protein>
    <submittedName>
        <fullName evidence="1">Os08g0166500 protein</fullName>
    </submittedName>
</protein>
<gene>
    <name evidence="1" type="ordered locus">Os08g0166500</name>
</gene>
<reference evidence="1 2" key="1">
    <citation type="journal article" date="2005" name="Nature">
        <title>The map-based sequence of the rice genome.</title>
        <authorList>
            <consortium name="International rice genome sequencing project (IRGSP)"/>
            <person name="Matsumoto T."/>
            <person name="Wu J."/>
            <person name="Kanamori H."/>
            <person name="Katayose Y."/>
            <person name="Fujisawa M."/>
            <person name="Namiki N."/>
            <person name="Mizuno H."/>
            <person name="Yamamoto K."/>
            <person name="Antonio B.A."/>
            <person name="Baba T."/>
            <person name="Sakata K."/>
            <person name="Nagamura Y."/>
            <person name="Aoki H."/>
            <person name="Arikawa K."/>
            <person name="Arita K."/>
            <person name="Bito T."/>
            <person name="Chiden Y."/>
            <person name="Fujitsuka N."/>
            <person name="Fukunaka R."/>
            <person name="Hamada M."/>
            <person name="Harada C."/>
            <person name="Hayashi A."/>
            <person name="Hijishita S."/>
            <person name="Honda M."/>
            <person name="Hosokawa S."/>
            <person name="Ichikawa Y."/>
            <person name="Idonuma A."/>
            <person name="Iijima M."/>
            <person name="Ikeda M."/>
            <person name="Ikeno M."/>
            <person name="Ito K."/>
            <person name="Ito S."/>
            <person name="Ito T."/>
            <person name="Ito Y."/>
            <person name="Ito Y."/>
            <person name="Iwabuchi A."/>
            <person name="Kamiya K."/>
            <person name="Karasawa W."/>
            <person name="Kurita K."/>
            <person name="Katagiri S."/>
            <person name="Kikuta A."/>
            <person name="Kobayashi H."/>
            <person name="Kobayashi N."/>
            <person name="Machita K."/>
            <person name="Maehara T."/>
            <person name="Masukawa M."/>
            <person name="Mizubayashi T."/>
            <person name="Mukai Y."/>
            <person name="Nagasaki H."/>
            <person name="Nagata Y."/>
            <person name="Naito S."/>
            <person name="Nakashima M."/>
            <person name="Nakama Y."/>
            <person name="Nakamichi Y."/>
            <person name="Nakamura M."/>
            <person name="Meguro A."/>
            <person name="Negishi M."/>
            <person name="Ohta I."/>
            <person name="Ohta T."/>
            <person name="Okamoto M."/>
            <person name="Ono N."/>
            <person name="Saji S."/>
            <person name="Sakaguchi M."/>
            <person name="Sakai K."/>
            <person name="Shibata M."/>
            <person name="Shimokawa T."/>
            <person name="Song J."/>
            <person name="Takazaki Y."/>
            <person name="Terasawa K."/>
            <person name="Tsugane M."/>
            <person name="Tsuji K."/>
            <person name="Ueda S."/>
            <person name="Waki K."/>
            <person name="Yamagata H."/>
            <person name="Yamamoto M."/>
            <person name="Yamamoto S."/>
            <person name="Yamane H."/>
            <person name="Yoshiki S."/>
            <person name="Yoshihara R."/>
            <person name="Yukawa K."/>
            <person name="Zhong H."/>
            <person name="Yano M."/>
            <person name="Yuan Q."/>
            <person name="Ouyang S."/>
            <person name="Liu J."/>
            <person name="Jones K.M."/>
            <person name="Gansberger K."/>
            <person name="Moffat K."/>
            <person name="Hill J."/>
            <person name="Bera J."/>
            <person name="Fadrosh D."/>
            <person name="Jin S."/>
            <person name="Johri S."/>
            <person name="Kim M."/>
            <person name="Overton L."/>
            <person name="Reardon M."/>
            <person name="Tsitrin T."/>
            <person name="Vuong H."/>
            <person name="Weaver B."/>
            <person name="Ciecko A."/>
            <person name="Tallon L."/>
            <person name="Jackson J."/>
            <person name="Pai G."/>
            <person name="Aken S.V."/>
            <person name="Utterback T."/>
            <person name="Reidmuller S."/>
            <person name="Feldblyum T."/>
            <person name="Hsiao J."/>
            <person name="Zismann V."/>
            <person name="Iobst S."/>
            <person name="de Vazeille A.R."/>
            <person name="Buell C.R."/>
            <person name="Ying K."/>
            <person name="Li Y."/>
            <person name="Lu T."/>
            <person name="Huang Y."/>
            <person name="Zhao Q."/>
            <person name="Feng Q."/>
            <person name="Zhang L."/>
            <person name="Zhu J."/>
            <person name="Weng Q."/>
            <person name="Mu J."/>
            <person name="Lu Y."/>
            <person name="Fan D."/>
            <person name="Liu Y."/>
            <person name="Guan J."/>
            <person name="Zhang Y."/>
            <person name="Yu S."/>
            <person name="Liu X."/>
            <person name="Zhang Y."/>
            <person name="Hong G."/>
            <person name="Han B."/>
            <person name="Choisne N."/>
            <person name="Demange N."/>
            <person name="Orjeda G."/>
            <person name="Samain S."/>
            <person name="Cattolico L."/>
            <person name="Pelletier E."/>
            <person name="Couloux A."/>
            <person name="Segurens B."/>
            <person name="Wincker P."/>
            <person name="D'Hont A."/>
            <person name="Scarpelli C."/>
            <person name="Weissenbach J."/>
            <person name="Salanoubat M."/>
            <person name="Quetier F."/>
            <person name="Yu Y."/>
            <person name="Kim H.R."/>
            <person name="Rambo T."/>
            <person name="Currie J."/>
            <person name="Collura K."/>
            <person name="Luo M."/>
            <person name="Yang T."/>
            <person name="Ammiraju J.S.S."/>
            <person name="Engler F."/>
            <person name="Soderlund C."/>
            <person name="Wing R.A."/>
            <person name="Palmer L.E."/>
            <person name="de la Bastide M."/>
            <person name="Spiegel L."/>
            <person name="Nascimento L."/>
            <person name="Zutavern T."/>
            <person name="O'Shaughnessy A."/>
            <person name="Dike S."/>
            <person name="Dedhia N."/>
            <person name="Preston R."/>
            <person name="Balija V."/>
            <person name="McCombie W.R."/>
            <person name="Chow T."/>
            <person name="Chen H."/>
            <person name="Chung M."/>
            <person name="Chen C."/>
            <person name="Shaw J."/>
            <person name="Wu H."/>
            <person name="Hsiao K."/>
            <person name="Chao Y."/>
            <person name="Chu M."/>
            <person name="Cheng C."/>
            <person name="Hour A."/>
            <person name="Lee P."/>
            <person name="Lin S."/>
            <person name="Lin Y."/>
            <person name="Liou J."/>
            <person name="Liu S."/>
            <person name="Hsing Y."/>
            <person name="Raghuvanshi S."/>
            <person name="Mohanty A."/>
            <person name="Bharti A.K."/>
            <person name="Gaur A."/>
            <person name="Gupta V."/>
            <person name="Kumar D."/>
            <person name="Ravi V."/>
            <person name="Vij S."/>
            <person name="Kapur A."/>
            <person name="Khurana P."/>
            <person name="Khurana P."/>
            <person name="Khurana J.P."/>
            <person name="Tyagi A.K."/>
            <person name="Gaikwad K."/>
            <person name="Singh A."/>
            <person name="Dalal V."/>
            <person name="Srivastava S."/>
            <person name="Dixit A."/>
            <person name="Pal A.K."/>
            <person name="Ghazi I.A."/>
            <person name="Yadav M."/>
            <person name="Pandit A."/>
            <person name="Bhargava A."/>
            <person name="Sureshbabu K."/>
            <person name="Batra K."/>
            <person name="Sharma T.R."/>
            <person name="Mohapatra T."/>
            <person name="Singh N.K."/>
            <person name="Messing J."/>
            <person name="Nelson A.B."/>
            <person name="Fuks G."/>
            <person name="Kavchok S."/>
            <person name="Keizer G."/>
            <person name="Linton E."/>
            <person name="Llaca V."/>
            <person name="Song R."/>
            <person name="Tanyolac B."/>
            <person name="Young S."/>
            <person name="Ho-Il K."/>
            <person name="Hahn J.H."/>
            <person name="Sangsakoo G."/>
            <person name="Vanavichit A."/>
            <person name="de Mattos Luiz.A.T."/>
            <person name="Zimmer P.D."/>
            <person name="Malone G."/>
            <person name="Dellagostin O."/>
            <person name="de Oliveira A.C."/>
            <person name="Bevan M."/>
            <person name="Bancroft I."/>
            <person name="Minx P."/>
            <person name="Cordum H."/>
            <person name="Wilson R."/>
            <person name="Cheng Z."/>
            <person name="Jin W."/>
            <person name="Jiang J."/>
            <person name="Leong S.A."/>
            <person name="Iwama H."/>
            <person name="Gojobori T."/>
            <person name="Itoh T."/>
            <person name="Niimura Y."/>
            <person name="Fujii Y."/>
            <person name="Habara T."/>
            <person name="Sakai H."/>
            <person name="Sato Y."/>
            <person name="Wilson G."/>
            <person name="Kumar K."/>
            <person name="McCouch S."/>
            <person name="Juretic N."/>
            <person name="Hoen D."/>
            <person name="Wright S."/>
            <person name="Bruskiewich R."/>
            <person name="Bureau T."/>
            <person name="Miyao A."/>
            <person name="Hirochika H."/>
            <person name="Nishikawa T."/>
            <person name="Kadowaki K."/>
            <person name="Sugiura M."/>
            <person name="Burr B."/>
            <person name="Sasaki T."/>
        </authorList>
    </citation>
    <scope>NUCLEOTIDE SEQUENCE [LARGE SCALE GENOMIC DNA]</scope>
    <source>
        <strain evidence="2">cv. Nipponbare</strain>
    </source>
</reference>
<proteinExistence type="predicted"/>
<dbReference type="KEGG" id="dosa:Os08g0166500"/>
<reference evidence="2" key="2">
    <citation type="journal article" date="2008" name="Nucleic Acids Res.">
        <title>The rice annotation project database (RAP-DB): 2008 update.</title>
        <authorList>
            <consortium name="The rice annotation project (RAP)"/>
        </authorList>
    </citation>
    <scope>GENOME REANNOTATION</scope>
    <source>
        <strain evidence="2">cv. Nipponbare</strain>
    </source>
</reference>
<dbReference type="EMBL" id="AP008214">
    <property type="protein sequence ID" value="BAF22990.1"/>
    <property type="molecule type" value="Genomic_DNA"/>
</dbReference>
<organism evidence="1 2">
    <name type="scientific">Oryza sativa subsp. japonica</name>
    <name type="common">Rice</name>
    <dbReference type="NCBI Taxonomy" id="39947"/>
    <lineage>
        <taxon>Eukaryota</taxon>
        <taxon>Viridiplantae</taxon>
        <taxon>Streptophyta</taxon>
        <taxon>Embryophyta</taxon>
        <taxon>Tracheophyta</taxon>
        <taxon>Spermatophyta</taxon>
        <taxon>Magnoliopsida</taxon>
        <taxon>Liliopsida</taxon>
        <taxon>Poales</taxon>
        <taxon>Poaceae</taxon>
        <taxon>BOP clade</taxon>
        <taxon>Oryzoideae</taxon>
        <taxon>Oryzeae</taxon>
        <taxon>Oryzinae</taxon>
        <taxon>Oryza</taxon>
        <taxon>Oryza sativa</taxon>
    </lineage>
</organism>
<evidence type="ECO:0000313" key="1">
    <source>
        <dbReference type="EMBL" id="BAF22990.1"/>
    </source>
</evidence>
<dbReference type="AlphaFoldDB" id="Q0J7S5"/>
<accession>Q0J7S5</accession>
<name>Q0J7S5_ORYSJ</name>
<dbReference type="Proteomes" id="UP000000763">
    <property type="component" value="Chromosome 8"/>
</dbReference>
<evidence type="ECO:0000313" key="2">
    <source>
        <dbReference type="Proteomes" id="UP000000763"/>
    </source>
</evidence>
<sequence length="109" mass="11980">MSPSACSTPPNPPRRPTVSLAEIEIASVLCVVCCRWHGACGRTDRPLCWPVIGHPRARGSMPSAFTNSQMLHPLSLGRLNVDQLVSSPFLIYNRSEPLHFKSIHDNSFG</sequence>